<feature type="compositionally biased region" description="Low complexity" evidence="1">
    <location>
        <begin position="1274"/>
        <end position="1289"/>
    </location>
</feature>
<proteinExistence type="predicted"/>
<feature type="compositionally biased region" description="Polar residues" evidence="1">
    <location>
        <begin position="605"/>
        <end position="614"/>
    </location>
</feature>
<protein>
    <recommendedName>
        <fullName evidence="6">Microtubule-associated protein 1A</fullName>
    </recommendedName>
</protein>
<keyword evidence="5" id="KW-1185">Reference proteome</keyword>
<feature type="compositionally biased region" description="Polar residues" evidence="1">
    <location>
        <begin position="1715"/>
        <end position="1740"/>
    </location>
</feature>
<feature type="compositionally biased region" description="Basic and acidic residues" evidence="1">
    <location>
        <begin position="2293"/>
        <end position="2313"/>
    </location>
</feature>
<dbReference type="PANTHER" id="PTHR13843:SF12">
    <property type="entry name" value="ATPASE F1_V1_A1 COMPLEX ALPHA_BETA SUBUNIT NUCLEOTIDE-BINDING DOMAIN-CONTAINING PROTEIN"/>
    <property type="match status" value="1"/>
</dbReference>
<feature type="region of interest" description="Disordered" evidence="1">
    <location>
        <begin position="1866"/>
        <end position="1903"/>
    </location>
</feature>
<dbReference type="GO" id="GO:0005829">
    <property type="term" value="C:cytosol"/>
    <property type="evidence" value="ECO:0007669"/>
    <property type="project" value="TreeGrafter"/>
</dbReference>
<evidence type="ECO:0000313" key="4">
    <source>
        <dbReference type="Ensembl" id="ENSEBUP00000027177.1"/>
    </source>
</evidence>
<dbReference type="GO" id="GO:0031114">
    <property type="term" value="P:regulation of microtubule depolymerization"/>
    <property type="evidence" value="ECO:0007669"/>
    <property type="project" value="TreeGrafter"/>
</dbReference>
<accession>A0A8C4RDM6</accession>
<dbReference type="GO" id="GO:0003779">
    <property type="term" value="F:actin binding"/>
    <property type="evidence" value="ECO:0007669"/>
    <property type="project" value="TreeGrafter"/>
</dbReference>
<feature type="region of interest" description="Disordered" evidence="1">
    <location>
        <begin position="2063"/>
        <end position="2088"/>
    </location>
</feature>
<evidence type="ECO:0000313" key="5">
    <source>
        <dbReference type="Proteomes" id="UP000694388"/>
    </source>
</evidence>
<feature type="compositionally biased region" description="Basic and acidic residues" evidence="1">
    <location>
        <begin position="520"/>
        <end position="533"/>
    </location>
</feature>
<dbReference type="GO" id="GO:0005874">
    <property type="term" value="C:microtubule"/>
    <property type="evidence" value="ECO:0007669"/>
    <property type="project" value="InterPro"/>
</dbReference>
<feature type="region of interest" description="Disordered" evidence="1">
    <location>
        <begin position="989"/>
        <end position="1067"/>
    </location>
</feature>
<feature type="compositionally biased region" description="Polar residues" evidence="1">
    <location>
        <begin position="993"/>
        <end position="1015"/>
    </location>
</feature>
<evidence type="ECO:0000256" key="1">
    <source>
        <dbReference type="SAM" id="MobiDB-lite"/>
    </source>
</evidence>
<feature type="region of interest" description="Disordered" evidence="1">
    <location>
        <begin position="563"/>
        <end position="588"/>
    </location>
</feature>
<reference evidence="4" key="1">
    <citation type="submission" date="2025-08" db="UniProtKB">
        <authorList>
            <consortium name="Ensembl"/>
        </authorList>
    </citation>
    <scope>IDENTIFICATION</scope>
</reference>
<feature type="region of interest" description="Disordered" evidence="1">
    <location>
        <begin position="2288"/>
        <end position="2338"/>
    </location>
</feature>
<feature type="region of interest" description="Disordered" evidence="1">
    <location>
        <begin position="2229"/>
        <end position="2258"/>
    </location>
</feature>
<feature type="compositionally biased region" description="Basic and acidic residues" evidence="1">
    <location>
        <begin position="722"/>
        <end position="741"/>
    </location>
</feature>
<feature type="compositionally biased region" description="Low complexity" evidence="1">
    <location>
        <begin position="1052"/>
        <end position="1062"/>
    </location>
</feature>
<dbReference type="Pfam" id="PF25281">
    <property type="entry name" value="MBL_MAP1B"/>
    <property type="match status" value="1"/>
</dbReference>
<dbReference type="GeneTree" id="ENSGT00940000155897"/>
<dbReference type="InterPro" id="IPR057480">
    <property type="entry name" value="MAP1A/B/S-like_MBL"/>
</dbReference>
<feature type="region of interest" description="Disordered" evidence="1">
    <location>
        <begin position="926"/>
        <end position="955"/>
    </location>
</feature>
<dbReference type="Proteomes" id="UP000694388">
    <property type="component" value="Unplaced"/>
</dbReference>
<feature type="compositionally biased region" description="Low complexity" evidence="1">
    <location>
        <begin position="2188"/>
        <end position="2199"/>
    </location>
</feature>
<organism evidence="4 5">
    <name type="scientific">Eptatretus burgeri</name>
    <name type="common">Inshore hagfish</name>
    <dbReference type="NCBI Taxonomy" id="7764"/>
    <lineage>
        <taxon>Eukaryota</taxon>
        <taxon>Metazoa</taxon>
        <taxon>Chordata</taxon>
        <taxon>Craniata</taxon>
        <taxon>Vertebrata</taxon>
        <taxon>Cyclostomata</taxon>
        <taxon>Myxini</taxon>
        <taxon>Myxiniformes</taxon>
        <taxon>Myxinidae</taxon>
        <taxon>Eptatretinae</taxon>
        <taxon>Eptatretus</taxon>
    </lineage>
</organism>
<dbReference type="PANTHER" id="PTHR13843">
    <property type="entry name" value="MICROTUBULE-ASSOCIATED PROTEIN"/>
    <property type="match status" value="1"/>
</dbReference>
<feature type="domain" description="Microtubule-associated protein 1B/S N-terminal" evidence="2">
    <location>
        <begin position="36"/>
        <end position="218"/>
    </location>
</feature>
<feature type="region of interest" description="Disordered" evidence="1">
    <location>
        <begin position="2127"/>
        <end position="2146"/>
    </location>
</feature>
<feature type="region of interest" description="Disordered" evidence="1">
    <location>
        <begin position="1274"/>
        <end position="1293"/>
    </location>
</feature>
<dbReference type="GO" id="GO:0043025">
    <property type="term" value="C:neuronal cell body"/>
    <property type="evidence" value="ECO:0007669"/>
    <property type="project" value="TreeGrafter"/>
</dbReference>
<feature type="compositionally biased region" description="Low complexity" evidence="1">
    <location>
        <begin position="1677"/>
        <end position="1688"/>
    </location>
</feature>
<name>A0A8C4RDM6_EPTBU</name>
<reference evidence="4" key="2">
    <citation type="submission" date="2025-09" db="UniProtKB">
        <authorList>
            <consortium name="Ensembl"/>
        </authorList>
    </citation>
    <scope>IDENTIFICATION</scope>
</reference>
<dbReference type="GO" id="GO:0045202">
    <property type="term" value="C:synapse"/>
    <property type="evidence" value="ECO:0007669"/>
    <property type="project" value="TreeGrafter"/>
</dbReference>
<evidence type="ECO:0000259" key="3">
    <source>
        <dbReference type="Pfam" id="PF25281"/>
    </source>
</evidence>
<dbReference type="GO" id="GO:0030425">
    <property type="term" value="C:dendrite"/>
    <property type="evidence" value="ECO:0007669"/>
    <property type="project" value="TreeGrafter"/>
</dbReference>
<dbReference type="GO" id="GO:0000226">
    <property type="term" value="P:microtubule cytoskeleton organization"/>
    <property type="evidence" value="ECO:0007669"/>
    <property type="project" value="InterPro"/>
</dbReference>
<dbReference type="GO" id="GO:0007409">
    <property type="term" value="P:axonogenesis"/>
    <property type="evidence" value="ECO:0007669"/>
    <property type="project" value="TreeGrafter"/>
</dbReference>
<feature type="compositionally biased region" description="Polar residues" evidence="1">
    <location>
        <begin position="1358"/>
        <end position="1380"/>
    </location>
</feature>
<feature type="region of interest" description="Disordered" evidence="1">
    <location>
        <begin position="1652"/>
        <end position="1746"/>
    </location>
</feature>
<feature type="region of interest" description="Disordered" evidence="1">
    <location>
        <begin position="1509"/>
        <end position="1530"/>
    </location>
</feature>
<feature type="region of interest" description="Disordered" evidence="1">
    <location>
        <begin position="1351"/>
        <end position="1422"/>
    </location>
</feature>
<evidence type="ECO:0008006" key="6">
    <source>
        <dbReference type="Google" id="ProtNLM"/>
    </source>
</evidence>
<feature type="compositionally biased region" description="Polar residues" evidence="1">
    <location>
        <begin position="2005"/>
        <end position="2018"/>
    </location>
</feature>
<feature type="compositionally biased region" description="Basic and acidic residues" evidence="1">
    <location>
        <begin position="1512"/>
        <end position="1521"/>
    </location>
</feature>
<feature type="region of interest" description="Disordered" evidence="1">
    <location>
        <begin position="314"/>
        <end position="340"/>
    </location>
</feature>
<feature type="region of interest" description="Disordered" evidence="1">
    <location>
        <begin position="2188"/>
        <end position="2212"/>
    </location>
</feature>
<feature type="compositionally biased region" description="Basic and acidic residues" evidence="1">
    <location>
        <begin position="692"/>
        <end position="706"/>
    </location>
</feature>
<feature type="region of interest" description="Disordered" evidence="1">
    <location>
        <begin position="1983"/>
        <end position="2021"/>
    </location>
</feature>
<dbReference type="Pfam" id="PF23415">
    <property type="entry name" value="MAPB1_N"/>
    <property type="match status" value="1"/>
</dbReference>
<dbReference type="InterPro" id="IPR026074">
    <property type="entry name" value="MAP1"/>
</dbReference>
<feature type="compositionally biased region" description="Polar residues" evidence="1">
    <location>
        <begin position="1951"/>
        <end position="1967"/>
    </location>
</feature>
<feature type="region of interest" description="Disordered" evidence="1">
    <location>
        <begin position="1151"/>
        <end position="1202"/>
    </location>
</feature>
<evidence type="ECO:0000259" key="2">
    <source>
        <dbReference type="Pfam" id="PF23415"/>
    </source>
</evidence>
<feature type="domain" description="Microtubule-associated protein 1A/B/S-like MBL-like" evidence="3">
    <location>
        <begin position="223"/>
        <end position="519"/>
    </location>
</feature>
<feature type="compositionally biased region" description="Basic and acidic residues" evidence="1">
    <location>
        <begin position="1689"/>
        <end position="1702"/>
    </location>
</feature>
<feature type="compositionally biased region" description="Polar residues" evidence="1">
    <location>
        <begin position="1881"/>
        <end position="1899"/>
    </location>
</feature>
<feature type="compositionally biased region" description="Polar residues" evidence="1">
    <location>
        <begin position="2200"/>
        <end position="2212"/>
    </location>
</feature>
<feature type="region of interest" description="Disordered" evidence="1">
    <location>
        <begin position="2351"/>
        <end position="2373"/>
    </location>
</feature>
<feature type="compositionally biased region" description="Basic residues" evidence="1">
    <location>
        <begin position="707"/>
        <end position="721"/>
    </location>
</feature>
<feature type="region of interest" description="Disordered" evidence="1">
    <location>
        <begin position="520"/>
        <end position="548"/>
    </location>
</feature>
<dbReference type="InterPro" id="IPR056617">
    <property type="entry name" value="MAP1B/S_N"/>
</dbReference>
<dbReference type="GO" id="GO:0016358">
    <property type="term" value="P:dendrite development"/>
    <property type="evidence" value="ECO:0007669"/>
    <property type="project" value="TreeGrafter"/>
</dbReference>
<dbReference type="Ensembl" id="ENSEBUT00000027753.1">
    <property type="protein sequence ID" value="ENSEBUP00000027177.1"/>
    <property type="gene ID" value="ENSEBUG00000016683.1"/>
</dbReference>
<dbReference type="OMA" id="DNEEIHT"/>
<feature type="compositionally biased region" description="Basic and acidic residues" evidence="1">
    <location>
        <begin position="1151"/>
        <end position="1196"/>
    </location>
</feature>
<feature type="compositionally biased region" description="Polar residues" evidence="1">
    <location>
        <begin position="1388"/>
        <end position="1397"/>
    </location>
</feature>
<feature type="compositionally biased region" description="Basic and acidic residues" evidence="1">
    <location>
        <begin position="628"/>
        <end position="685"/>
    </location>
</feature>
<feature type="region of interest" description="Disordered" evidence="1">
    <location>
        <begin position="1945"/>
        <end position="1970"/>
    </location>
</feature>
<feature type="compositionally biased region" description="Basic and acidic residues" evidence="1">
    <location>
        <begin position="941"/>
        <end position="955"/>
    </location>
</feature>
<feature type="region of interest" description="Disordered" evidence="1">
    <location>
        <begin position="602"/>
        <end position="762"/>
    </location>
</feature>
<dbReference type="GO" id="GO:0005875">
    <property type="term" value="C:microtubule associated complex"/>
    <property type="evidence" value="ECO:0007669"/>
    <property type="project" value="TreeGrafter"/>
</dbReference>
<dbReference type="GO" id="GO:0008017">
    <property type="term" value="F:microtubule binding"/>
    <property type="evidence" value="ECO:0007669"/>
    <property type="project" value="InterPro"/>
</dbReference>
<sequence>MTSTISAGFRGAKLDPAVAPWAKTHDEPILGAPARLLAVLGDPGCVDQLRTSAADIERGVRSWQSGPCADSLEASLREFIARHSARFASGAGGQKTLEHHSSDLETVALLNPSSEAVHEEVRALLSSPAPQKLLLLVGPYLEGSGALALSKGTFSCQDLQNLINECQPCKSGSCLTLVCPDEGGWTSSGLLPPFVSMNPEPVSHSMEAACEFGDYLAESASVPSPFDLLEPPSSGGFLKISRPCCYIFPAGRGDAAIFAVPGFSLLVDGGSERCACFWKLARHLDRLDAILVSHVGADNLPGINGLLKRKVAEAKASERSAQDDEENSSGGSSSGGGERASREDWLRHFISPDLGVVFYNIPERLRDSGPGPVRAKRSFTEGRLTLQLLDDLNIIPRPLTRLPSATSPESLTLFQKLGVGRLDLYTLSPVKDSKEMQFLMNRWAGNSKAKTGVVLPGGKEGDISVPYLTSVAVLLVWIPANAEEKTVRVLFPGNAPQGRILEGLDKLKHLEFLRRPTDKDISKQSKLDNRENLSKTPPEANVKKTSPDIREIALNVEGLGEAAPDMISNGDITPATVKSEIGSPVQKQRDADMKLLKKKMEASLLDSSPKTETSLVEEKHKPQLINKGLREKAESRISKSKERQRKEGSKETEKEIKPIGKKDIRRDFKKVSKKREIADTKKNDVKATALQKMEKAKANRKEADNKHLKKVRAPSPKPKAKGRPERKRDSKASKKTEEAGKPSKGLPSLVMEPPQMTPPEDLTCDFKELKDEKMEDVEMAQEAIEVDELVPEEKEVAVIAPEHEYLNKDAQVGQPIDAEDLEAIGKDILKSKDRAESNEANKDFSYVELSTDEVHEEKHFPRVEVKSEQLKTEHVLTGGNEAMDNIVYTDNNANMEFVEATKSDEVQDDKKPEFLFKDEVKQVGATEVSEIPSDKIEEEEIKEKHEKEEKEGHKAEVDVILKQRAVKAPLVSSEEDICEEIMTGLGAAMASPGISSDPTPLSEIQTSRDVLSDESNLPEDPGTPDAEVTLHAEESPTPPLEVSTGIYSGVTLSEPLQSSHHPLSPPIVSSMLSVQEEDSVKPHVGSDLITNAAGVGDIFDGEKEHEVAAIDHTEGEESYDAKEFASRYICSDEKLLNISSIPTGEETAVEEATHDVKISPSKKTPELFSKVKKDETDKVLTSDEAHGEETQSKDEEASPLNLKGIVEKEISLPDENSSLAKKVTFDKNIARPPSALEEHSTRGFTRDEVKTTLSELTFSDKSITPLEDRTMGLESYPSEESFSEPSNLEEGSHIKKEREVMLQDEDHSPEKPIVSSIEMSEKSPGYILFSPPIIATEDSVVPKVQQPGEITIPPVARTESSYESPLSETSVSLSMTSESLMDTDKKMSPSSDVNLQSAAGIAIQQPRSPDASDEASIPTSPDKIVKEIPASSDRLITEPSATDELYASLSLAATTDVGICSLNKRANGEEDVGFASQPKDTSVGKIMDSHDMLLAKSQTCEAIPSETPFAEQKQEAMHESSESLDGSPAKRPAHLLVVESPTKDESDMGTKLVSIELSPTLGTPSSLPSPCSDHIEMDSSITAAQEKLSSSSTLIKNQLDMPICGSIAIQDKAALETVASIEKGYTTSPEQRAIESQSMPAVSETLLNEEAISSKTESDSVVVPSNGKGISKDEIKSPSVSSSASESLLLKKSEDKSLDIHPEPNQLFTLEPKSVQENSKGIDSTSGVSSDMRTSASSPMSEALSPTYLEETATHEKDDKVMNLDADIKNTMLSMASIAAPVSPIGTAHDEEIMPCEKMDTVSKVHVNGQPTVNTEDITKCSKSDNNVTKPLTFHSSPVEMTPTGNTMLETFVTTTEESVVKQSEIVIPPKPTDIPLGMSEDQSASEISRGTSSSTISPLSEALSIDRSEKDIVHDSQTPSQLNISCASALEPREKYISPQKEVHEDLKSEQLTPEMSSLTSPSAVSPLSDAMCEPAWQERISETNSPVKEPMNFPKGPALKSPASPSDKSSFENIPSDSMVKDSGVKLASSQAAENLAFKASLSTSTENVSVELPQVPNIEHSAPKESFSPLPQNTTEVTILGGPPDVSLDLKSPVSRVAEGSTEVKEKASDVQISDFLLDSPILKSPARPLEEDSSTTTSPVHLGLESPCKMLPVCQFTESVCKQAPDSLRFESPIVKIPVDVLETSPTTRSPVRPTAKSTSLNSPLSQSELTPEIEAFGAMEFSPEKTAVKVSPESQASKPPEGSGFDSMVSEFSPIGTSVVPMPTLLQSKDEPIMEKKLISVESLKAQTSEKLDDIHSTSKLKDSDIFESKMFPSERTPESPPSTSPTAKCPAPEAEYVKQDLMKTDKIVSPNAEQKEQSKSLAKSPIEDVECGAEIKSEKLFGTALDEAKMPLKPP</sequence>